<reference evidence="4" key="2">
    <citation type="journal article" date="2018" name="Nat. Microbiol.">
        <title>Leveraging single-cell genomics to expand the fungal tree of life.</title>
        <authorList>
            <person name="Ahrendt S.R."/>
            <person name="Quandt C.A."/>
            <person name="Ciobanu D."/>
            <person name="Clum A."/>
            <person name="Salamov A."/>
            <person name="Andreopoulos B."/>
            <person name="Cheng J.F."/>
            <person name="Woyke T."/>
            <person name="Pelin A."/>
            <person name="Henrissat B."/>
            <person name="Reynolds N.K."/>
            <person name="Benny G.L."/>
            <person name="Smith M.E."/>
            <person name="James T.Y."/>
            <person name="Grigoriev I.V."/>
        </authorList>
    </citation>
    <scope>NUCLEOTIDE SEQUENCE [LARGE SCALE GENOMIC DNA]</scope>
    <source>
        <strain evidence="4">CSF55</strain>
    </source>
</reference>
<name>A0A075B549_ROZAC</name>
<dbReference type="EMBL" id="KE560395">
    <property type="protein sequence ID" value="EPZ36908.1"/>
    <property type="molecule type" value="Genomic_DNA"/>
</dbReference>
<reference evidence="2" key="3">
    <citation type="submission" date="2018-08" db="EMBL/GenBank/DDBJ databases">
        <title>Leveraging single-cell genomics to expand the Fungal Tree of Life.</title>
        <authorList>
            <consortium name="DOE Joint Genome Institute"/>
            <person name="Ahrendt S.R."/>
            <person name="Quandt C.A."/>
            <person name="Ciobanu D."/>
            <person name="Clum A."/>
            <person name="Salamov A."/>
            <person name="Andreopoulos B."/>
            <person name="Cheng J.-F."/>
            <person name="Woyke T."/>
            <person name="Pelin A."/>
            <person name="Henrissat B."/>
            <person name="Reynolds N."/>
            <person name="Benny G.L."/>
            <person name="Smith M.E."/>
            <person name="James T.Y."/>
            <person name="Grigoriev I.V."/>
        </authorList>
    </citation>
    <scope>NUCLEOTIDE SEQUENCE</scope>
    <source>
        <strain evidence="2">CSF55</strain>
    </source>
</reference>
<dbReference type="EMBL" id="ML004934">
    <property type="protein sequence ID" value="RKP21717.1"/>
    <property type="molecule type" value="Genomic_DNA"/>
</dbReference>
<reference evidence="1 3" key="1">
    <citation type="journal article" date="2013" name="Curr. Biol.">
        <title>Shared signatures of parasitism and phylogenomics unite Cryptomycota and microsporidia.</title>
        <authorList>
            <person name="James T.Y."/>
            <person name="Pelin A."/>
            <person name="Bonen L."/>
            <person name="Ahrendt S."/>
            <person name="Sain D."/>
            <person name="Corradi N."/>
            <person name="Stajich J.E."/>
        </authorList>
    </citation>
    <scope>NUCLEOTIDE SEQUENCE [LARGE SCALE GENOMIC DNA]</scope>
    <source>
        <strain evidence="1">CSF55</strain>
        <strain evidence="1">CSF55</strain>
    </source>
</reference>
<evidence type="ECO:0000313" key="4">
    <source>
        <dbReference type="Proteomes" id="UP000281549"/>
    </source>
</evidence>
<dbReference type="HOGENOM" id="CLU_1897403_0_0_1"/>
<protein>
    <submittedName>
        <fullName evidence="1">Uncharacterized protein</fullName>
    </submittedName>
</protein>
<evidence type="ECO:0000313" key="3">
    <source>
        <dbReference type="Proteomes" id="UP000030755"/>
    </source>
</evidence>
<sequence length="134" mass="14935">MLKGISHVPSKIKLLARIGPLLQILDDVKVINEYLSVLSECIKSLEGSEKEALMNCCLPKSFVQRILRSNNMRELLSVESKIDIVANNAGQCIEDAALILSLVADNRSNVEDYPELILRCLRVGVHTVSIDFRD</sequence>
<dbReference type="Proteomes" id="UP000281549">
    <property type="component" value="Unassembled WGS sequence"/>
</dbReference>
<evidence type="ECO:0000313" key="1">
    <source>
        <dbReference type="EMBL" id="EPZ36908.1"/>
    </source>
</evidence>
<accession>A0A075B549</accession>
<evidence type="ECO:0000313" key="2">
    <source>
        <dbReference type="EMBL" id="RKP21717.1"/>
    </source>
</evidence>
<organism evidence="1 3">
    <name type="scientific">Rozella allomycis (strain CSF55)</name>
    <dbReference type="NCBI Taxonomy" id="988480"/>
    <lineage>
        <taxon>Eukaryota</taxon>
        <taxon>Fungi</taxon>
        <taxon>Fungi incertae sedis</taxon>
        <taxon>Cryptomycota</taxon>
        <taxon>Cryptomycota incertae sedis</taxon>
        <taxon>Rozella</taxon>
    </lineage>
</organism>
<keyword evidence="3" id="KW-1185">Reference proteome</keyword>
<dbReference type="Proteomes" id="UP000030755">
    <property type="component" value="Unassembled WGS sequence"/>
</dbReference>
<gene>
    <name evidence="1" type="ORF">O9G_004267</name>
    <name evidence="2" type="ORF">ROZALSC1DRAFT_26894</name>
</gene>
<proteinExistence type="predicted"/>
<dbReference type="AlphaFoldDB" id="A0A075B549"/>